<keyword evidence="3" id="KW-1185">Reference proteome</keyword>
<dbReference type="Proteomes" id="UP000325577">
    <property type="component" value="Linkage Group LG16"/>
</dbReference>
<proteinExistence type="predicted"/>
<feature type="region of interest" description="Disordered" evidence="1">
    <location>
        <begin position="1"/>
        <end position="37"/>
    </location>
</feature>
<reference evidence="2 3" key="1">
    <citation type="submission" date="2019-09" db="EMBL/GenBank/DDBJ databases">
        <title>A chromosome-level genome assembly of the Chinese tupelo Nyssa sinensis.</title>
        <authorList>
            <person name="Yang X."/>
            <person name="Kang M."/>
            <person name="Yang Y."/>
            <person name="Xiong H."/>
            <person name="Wang M."/>
            <person name="Zhang Z."/>
            <person name="Wang Z."/>
            <person name="Wu H."/>
            <person name="Ma T."/>
            <person name="Liu J."/>
            <person name="Xi Z."/>
        </authorList>
    </citation>
    <scope>NUCLEOTIDE SEQUENCE [LARGE SCALE GENOMIC DNA]</scope>
    <source>
        <strain evidence="2">J267</strain>
        <tissue evidence="2">Leaf</tissue>
    </source>
</reference>
<evidence type="ECO:0000313" key="3">
    <source>
        <dbReference type="Proteomes" id="UP000325577"/>
    </source>
</evidence>
<dbReference type="AlphaFoldDB" id="A0A5J5B2S8"/>
<organism evidence="2 3">
    <name type="scientific">Nyssa sinensis</name>
    <dbReference type="NCBI Taxonomy" id="561372"/>
    <lineage>
        <taxon>Eukaryota</taxon>
        <taxon>Viridiplantae</taxon>
        <taxon>Streptophyta</taxon>
        <taxon>Embryophyta</taxon>
        <taxon>Tracheophyta</taxon>
        <taxon>Spermatophyta</taxon>
        <taxon>Magnoliopsida</taxon>
        <taxon>eudicotyledons</taxon>
        <taxon>Gunneridae</taxon>
        <taxon>Pentapetalae</taxon>
        <taxon>asterids</taxon>
        <taxon>Cornales</taxon>
        <taxon>Nyssaceae</taxon>
        <taxon>Nyssa</taxon>
    </lineage>
</organism>
<evidence type="ECO:0008006" key="4">
    <source>
        <dbReference type="Google" id="ProtNLM"/>
    </source>
</evidence>
<accession>A0A5J5B2S8</accession>
<name>A0A5J5B2S8_9ASTE</name>
<dbReference type="EMBL" id="CM018039">
    <property type="protein sequence ID" value="KAA8536132.1"/>
    <property type="molecule type" value="Genomic_DNA"/>
</dbReference>
<feature type="compositionally biased region" description="Basic and acidic residues" evidence="1">
    <location>
        <begin position="23"/>
        <end position="37"/>
    </location>
</feature>
<gene>
    <name evidence="2" type="ORF">F0562_028610</name>
</gene>
<evidence type="ECO:0000313" key="2">
    <source>
        <dbReference type="EMBL" id="KAA8536132.1"/>
    </source>
</evidence>
<protein>
    <recommendedName>
        <fullName evidence="4">BZIP domain-containing protein</fullName>
    </recommendedName>
</protein>
<evidence type="ECO:0000256" key="1">
    <source>
        <dbReference type="SAM" id="MobiDB-lite"/>
    </source>
</evidence>
<sequence>MMATGDVSAQYEDELKRQRKRSLNRESARRSRISREEELKQICEPDVISVLEAKNPAQNHQSIDNQNLQVDIVHLLIRILILRTPFLRMS</sequence>